<reference evidence="3" key="3">
    <citation type="submission" date="2015-04" db="UniProtKB">
        <authorList>
            <consortium name="EnsemblPlants"/>
        </authorList>
    </citation>
    <scope>IDENTIFICATION</scope>
    <source>
        <strain evidence="3">cv. Jemalong A17</strain>
    </source>
</reference>
<protein>
    <submittedName>
        <fullName evidence="1 3">Uncharacterized protein</fullName>
    </submittedName>
</protein>
<evidence type="ECO:0000313" key="1">
    <source>
        <dbReference type="EMBL" id="KEH34645.1"/>
    </source>
</evidence>
<dbReference type="HOGENOM" id="CLU_2472442_0_0_1"/>
<sequence length="88" mass="9983">MSALKKTCVDAQDEAQLKFQNWLKGIDQDLKNVKVLRTCVQSLPCLRGRNPTDFISTGVHPRELDLTFLQKILLKSASTELELLQRNA</sequence>
<reference evidence="1 4" key="1">
    <citation type="journal article" date="2011" name="Nature">
        <title>The Medicago genome provides insight into the evolution of rhizobial symbioses.</title>
        <authorList>
            <person name="Young N.D."/>
            <person name="Debelle F."/>
            <person name="Oldroyd G.E."/>
            <person name="Geurts R."/>
            <person name="Cannon S.B."/>
            <person name="Udvardi M.K."/>
            <person name="Benedito V.A."/>
            <person name="Mayer K.F."/>
            <person name="Gouzy J."/>
            <person name="Schoof H."/>
            <person name="Van de Peer Y."/>
            <person name="Proost S."/>
            <person name="Cook D.R."/>
            <person name="Meyers B.C."/>
            <person name="Spannagl M."/>
            <person name="Cheung F."/>
            <person name="De Mita S."/>
            <person name="Krishnakumar V."/>
            <person name="Gundlach H."/>
            <person name="Zhou S."/>
            <person name="Mudge J."/>
            <person name="Bharti A.K."/>
            <person name="Murray J.D."/>
            <person name="Naoumkina M.A."/>
            <person name="Rosen B."/>
            <person name="Silverstein K.A."/>
            <person name="Tang H."/>
            <person name="Rombauts S."/>
            <person name="Zhao P.X."/>
            <person name="Zhou P."/>
            <person name="Barbe V."/>
            <person name="Bardou P."/>
            <person name="Bechner M."/>
            <person name="Bellec A."/>
            <person name="Berger A."/>
            <person name="Berges H."/>
            <person name="Bidwell S."/>
            <person name="Bisseling T."/>
            <person name="Choisne N."/>
            <person name="Couloux A."/>
            <person name="Denny R."/>
            <person name="Deshpande S."/>
            <person name="Dai X."/>
            <person name="Doyle J.J."/>
            <person name="Dudez A.M."/>
            <person name="Farmer A.D."/>
            <person name="Fouteau S."/>
            <person name="Franken C."/>
            <person name="Gibelin C."/>
            <person name="Gish J."/>
            <person name="Goldstein S."/>
            <person name="Gonzalez A.J."/>
            <person name="Green P.J."/>
            <person name="Hallab A."/>
            <person name="Hartog M."/>
            <person name="Hua A."/>
            <person name="Humphray S.J."/>
            <person name="Jeong D.H."/>
            <person name="Jing Y."/>
            <person name="Jocker A."/>
            <person name="Kenton S.M."/>
            <person name="Kim D.J."/>
            <person name="Klee K."/>
            <person name="Lai H."/>
            <person name="Lang C."/>
            <person name="Lin S."/>
            <person name="Macmil S.L."/>
            <person name="Magdelenat G."/>
            <person name="Matthews L."/>
            <person name="McCorrison J."/>
            <person name="Monaghan E.L."/>
            <person name="Mun J.H."/>
            <person name="Najar F.Z."/>
            <person name="Nicholson C."/>
            <person name="Noirot C."/>
            <person name="O'Bleness M."/>
            <person name="Paule C.R."/>
            <person name="Poulain J."/>
            <person name="Prion F."/>
            <person name="Qin B."/>
            <person name="Qu C."/>
            <person name="Retzel E.F."/>
            <person name="Riddle C."/>
            <person name="Sallet E."/>
            <person name="Samain S."/>
            <person name="Samson N."/>
            <person name="Sanders I."/>
            <person name="Saurat O."/>
            <person name="Scarpelli C."/>
            <person name="Schiex T."/>
            <person name="Segurens B."/>
            <person name="Severin A.J."/>
            <person name="Sherrier D.J."/>
            <person name="Shi R."/>
            <person name="Sims S."/>
            <person name="Singer S.R."/>
            <person name="Sinharoy S."/>
            <person name="Sterck L."/>
            <person name="Viollet A."/>
            <person name="Wang B.B."/>
            <person name="Wang K."/>
            <person name="Wang M."/>
            <person name="Wang X."/>
            <person name="Warfsmann J."/>
            <person name="Weissenbach J."/>
            <person name="White D.D."/>
            <person name="White J.D."/>
            <person name="Wiley G.B."/>
            <person name="Wincker P."/>
            <person name="Xing Y."/>
            <person name="Yang L."/>
            <person name="Yao Z."/>
            <person name="Ying F."/>
            <person name="Zhai J."/>
            <person name="Zhou L."/>
            <person name="Zuber A."/>
            <person name="Denarie J."/>
            <person name="Dixon R.A."/>
            <person name="May G.D."/>
            <person name="Schwartz D.C."/>
            <person name="Rogers J."/>
            <person name="Quetier F."/>
            <person name="Town C.D."/>
            <person name="Roe B.A."/>
        </authorList>
    </citation>
    <scope>NUCLEOTIDE SEQUENCE [LARGE SCALE GENOMIC DNA]</scope>
    <source>
        <strain evidence="1">A17</strain>
        <strain evidence="3 4">cv. Jemalong A17</strain>
    </source>
</reference>
<name>A0A072V8Y0_MEDTR</name>
<reference evidence="1 4" key="2">
    <citation type="journal article" date="2014" name="BMC Genomics">
        <title>An improved genome release (version Mt4.0) for the model legume Medicago truncatula.</title>
        <authorList>
            <person name="Tang H."/>
            <person name="Krishnakumar V."/>
            <person name="Bidwell S."/>
            <person name="Rosen B."/>
            <person name="Chan A."/>
            <person name="Zhou S."/>
            <person name="Gentzbittel L."/>
            <person name="Childs K.L."/>
            <person name="Yandell M."/>
            <person name="Gundlach H."/>
            <person name="Mayer K.F."/>
            <person name="Schwartz D.C."/>
            <person name="Town C.D."/>
        </authorList>
    </citation>
    <scope>GENOME REANNOTATION</scope>
    <source>
        <strain evidence="1">A17</strain>
        <strain evidence="3 4">cv. Jemalong A17</strain>
    </source>
</reference>
<evidence type="ECO:0000313" key="2">
    <source>
        <dbReference type="EMBL" id="RHN68186.1"/>
    </source>
</evidence>
<dbReference type="AlphaFoldDB" id="A0A072V8Y0"/>
<accession>A0A072V8Y0</accession>
<dbReference type="Gramene" id="rna16501">
    <property type="protein sequence ID" value="RHN68186.1"/>
    <property type="gene ID" value="gene16501"/>
</dbReference>
<keyword evidence="4" id="KW-1185">Reference proteome</keyword>
<dbReference type="EMBL" id="CM001219">
    <property type="protein sequence ID" value="KEH34645.1"/>
    <property type="molecule type" value="Genomic_DNA"/>
</dbReference>
<evidence type="ECO:0000313" key="4">
    <source>
        <dbReference type="Proteomes" id="UP000002051"/>
    </source>
</evidence>
<proteinExistence type="predicted"/>
<reference evidence="2" key="5">
    <citation type="journal article" date="2018" name="Nat. Plants">
        <title>Whole-genome landscape of Medicago truncatula symbiotic genes.</title>
        <authorList>
            <person name="Pecrix Y."/>
            <person name="Gamas P."/>
            <person name="Carrere S."/>
        </authorList>
    </citation>
    <scope>NUCLEOTIDE SEQUENCE</scope>
    <source>
        <tissue evidence="2">Leaves</tissue>
    </source>
</reference>
<dbReference type="EnsemblPlants" id="KEH34645">
    <property type="protein sequence ID" value="KEH34645"/>
    <property type="gene ID" value="MTR_3g067433"/>
</dbReference>
<reference evidence="5" key="4">
    <citation type="journal article" date="2018" name="Nat. Plants">
        <title>Whole-genome landscape of Medicago truncatula symbiotic genes.</title>
        <authorList>
            <person name="Pecrix Y."/>
            <person name="Staton S.E."/>
            <person name="Sallet E."/>
            <person name="Lelandais-Briere C."/>
            <person name="Moreau S."/>
            <person name="Carrere S."/>
            <person name="Blein T."/>
            <person name="Jardinaud M.F."/>
            <person name="Latrasse D."/>
            <person name="Zouine M."/>
            <person name="Zahm M."/>
            <person name="Kreplak J."/>
            <person name="Mayjonade B."/>
            <person name="Satge C."/>
            <person name="Perez M."/>
            <person name="Cauet S."/>
            <person name="Marande W."/>
            <person name="Chantry-Darmon C."/>
            <person name="Lopez-Roques C."/>
            <person name="Bouchez O."/>
            <person name="Berard A."/>
            <person name="Debelle F."/>
            <person name="Munos S."/>
            <person name="Bendahmane A."/>
            <person name="Berges H."/>
            <person name="Niebel A."/>
            <person name="Buitink J."/>
            <person name="Frugier F."/>
            <person name="Benhamed M."/>
            <person name="Crespi M."/>
            <person name="Gouzy J."/>
            <person name="Gamas P."/>
        </authorList>
    </citation>
    <scope>NUCLEOTIDE SEQUENCE [LARGE SCALE GENOMIC DNA]</scope>
    <source>
        <strain evidence="5">cv. Jemalong A17</strain>
    </source>
</reference>
<dbReference type="EMBL" id="PSQE01000003">
    <property type="protein sequence ID" value="RHN68186.1"/>
    <property type="molecule type" value="Genomic_DNA"/>
</dbReference>
<evidence type="ECO:0000313" key="5">
    <source>
        <dbReference type="Proteomes" id="UP000265566"/>
    </source>
</evidence>
<dbReference type="Proteomes" id="UP000265566">
    <property type="component" value="Chromosome 3"/>
</dbReference>
<organism evidence="1 4">
    <name type="scientific">Medicago truncatula</name>
    <name type="common">Barrel medic</name>
    <name type="synonym">Medicago tribuloides</name>
    <dbReference type="NCBI Taxonomy" id="3880"/>
    <lineage>
        <taxon>Eukaryota</taxon>
        <taxon>Viridiplantae</taxon>
        <taxon>Streptophyta</taxon>
        <taxon>Embryophyta</taxon>
        <taxon>Tracheophyta</taxon>
        <taxon>Spermatophyta</taxon>
        <taxon>Magnoliopsida</taxon>
        <taxon>eudicotyledons</taxon>
        <taxon>Gunneridae</taxon>
        <taxon>Pentapetalae</taxon>
        <taxon>rosids</taxon>
        <taxon>fabids</taxon>
        <taxon>Fabales</taxon>
        <taxon>Fabaceae</taxon>
        <taxon>Papilionoideae</taxon>
        <taxon>50 kb inversion clade</taxon>
        <taxon>NPAAA clade</taxon>
        <taxon>Hologalegina</taxon>
        <taxon>IRL clade</taxon>
        <taxon>Trifolieae</taxon>
        <taxon>Medicago</taxon>
    </lineage>
</organism>
<dbReference type="Proteomes" id="UP000002051">
    <property type="component" value="Chromosome 3"/>
</dbReference>
<gene>
    <name evidence="1" type="ordered locus">MTR_3g067433</name>
    <name evidence="2" type="ORF">MtrunA17_Chr3g0111121</name>
</gene>
<evidence type="ECO:0000313" key="3">
    <source>
        <dbReference type="EnsemblPlants" id="KEH34645"/>
    </source>
</evidence>